<proteinExistence type="inferred from homology"/>
<comment type="subcellular location">
    <subcellularLocation>
        <location evidence="1">Cytoplasm</location>
    </subcellularLocation>
</comment>
<evidence type="ECO:0000256" key="1">
    <source>
        <dbReference type="ARBA" id="ARBA00004496"/>
    </source>
</evidence>
<protein>
    <submittedName>
        <fullName evidence="4">Transcriptional repressor RcnR</fullName>
    </submittedName>
</protein>
<dbReference type="Pfam" id="PF02583">
    <property type="entry name" value="Trns_repr_metal"/>
    <property type="match status" value="1"/>
</dbReference>
<dbReference type="EMBL" id="CP006664">
    <property type="protein sequence ID" value="AIJ10410.1"/>
    <property type="molecule type" value="Genomic_DNA"/>
</dbReference>
<dbReference type="InterPro" id="IPR038390">
    <property type="entry name" value="Metal_Tscrpt_repr_sf"/>
</dbReference>
<dbReference type="KEGG" id="ete:ETEE_4002"/>
<dbReference type="GeneID" id="33941341"/>
<comment type="similarity">
    <text evidence="2">Belongs to the FrmR/RcnR family.</text>
</comment>
<dbReference type="AlphaFoldDB" id="A0A076LP82"/>
<gene>
    <name evidence="4" type="primary">rcnR</name>
    <name evidence="4" type="ORF">ETEE_4002</name>
</gene>
<evidence type="ECO:0000313" key="4">
    <source>
        <dbReference type="EMBL" id="AIJ10410.1"/>
    </source>
</evidence>
<dbReference type="PANTHER" id="PTHR33677:SF1">
    <property type="entry name" value="TRANSCRIPTIONAL REPRESSOR RCNR"/>
    <property type="match status" value="1"/>
</dbReference>
<dbReference type="RefSeq" id="WP_034165663.1">
    <property type="nucleotide sequence ID" value="NZ_CP006664.1"/>
</dbReference>
<evidence type="ECO:0000256" key="2">
    <source>
        <dbReference type="ARBA" id="ARBA00005260"/>
    </source>
</evidence>
<dbReference type="InterPro" id="IPR003735">
    <property type="entry name" value="Metal_Tscrpt_repr"/>
</dbReference>
<evidence type="ECO:0000313" key="5">
    <source>
        <dbReference type="Proteomes" id="UP000028681"/>
    </source>
</evidence>
<dbReference type="HOGENOM" id="CLU_130332_3_0_6"/>
<dbReference type="GO" id="GO:0005737">
    <property type="term" value="C:cytoplasm"/>
    <property type="evidence" value="ECO:0007669"/>
    <property type="project" value="UniProtKB-SubCell"/>
</dbReference>
<dbReference type="NCBIfam" id="NF011613">
    <property type="entry name" value="PRK15039.1"/>
    <property type="match status" value="1"/>
</dbReference>
<dbReference type="Gene3D" id="1.20.58.1000">
    <property type="entry name" value="Metal-sensitive repressor, helix protomer"/>
    <property type="match status" value="1"/>
</dbReference>
<evidence type="ECO:0000256" key="3">
    <source>
        <dbReference type="ARBA" id="ARBA00022490"/>
    </source>
</evidence>
<keyword evidence="3" id="KW-0963">Cytoplasm</keyword>
<sequence>MPHTTRDKKRLQTRVNKIQGQLNGLKNMLDQPHECAAVLQQIAAIRGAVNGLMREVIKGHLTEHIVHQCDEEKREQDLTVVLNVLDSYIK</sequence>
<dbReference type="PANTHER" id="PTHR33677">
    <property type="entry name" value="TRANSCRIPTIONAL REPRESSOR FRMR-RELATED"/>
    <property type="match status" value="1"/>
</dbReference>
<dbReference type="Proteomes" id="UP000028681">
    <property type="component" value="Chromosome"/>
</dbReference>
<reference evidence="4 5" key="1">
    <citation type="journal article" date="2012" name="PLoS ONE">
        <title>Edwardsiella comparative phylogenomics reveal the new intra/inter-species taxonomic relationships, virulence evolution and niche adaptation mechanisms.</title>
        <authorList>
            <person name="Yang M."/>
            <person name="Lv Y."/>
            <person name="Xiao J."/>
            <person name="Wu H."/>
            <person name="Zheng H."/>
            <person name="Liu Q."/>
            <person name="Zhang Y."/>
            <person name="Wang Q."/>
        </authorList>
    </citation>
    <scope>NUCLEOTIDE SEQUENCE [LARGE SCALE GENOMIC DNA]</scope>
    <source>
        <strain evidence="5">080813</strain>
    </source>
</reference>
<dbReference type="CDD" id="cd10153">
    <property type="entry name" value="RcnR-FrmR-like_DUF156"/>
    <property type="match status" value="1"/>
</dbReference>
<dbReference type="GO" id="GO:0003677">
    <property type="term" value="F:DNA binding"/>
    <property type="evidence" value="ECO:0007669"/>
    <property type="project" value="InterPro"/>
</dbReference>
<dbReference type="GO" id="GO:0046872">
    <property type="term" value="F:metal ion binding"/>
    <property type="evidence" value="ECO:0007669"/>
    <property type="project" value="InterPro"/>
</dbReference>
<dbReference type="GO" id="GO:0045892">
    <property type="term" value="P:negative regulation of DNA-templated transcription"/>
    <property type="evidence" value="ECO:0007669"/>
    <property type="project" value="UniProtKB-ARBA"/>
</dbReference>
<name>A0A076LP82_9GAMM</name>
<organism evidence="4 5">
    <name type="scientific">Edwardsiella anguillarum ET080813</name>
    <dbReference type="NCBI Taxonomy" id="667120"/>
    <lineage>
        <taxon>Bacteria</taxon>
        <taxon>Pseudomonadati</taxon>
        <taxon>Pseudomonadota</taxon>
        <taxon>Gammaproteobacteria</taxon>
        <taxon>Enterobacterales</taxon>
        <taxon>Hafniaceae</taxon>
        <taxon>Edwardsiella</taxon>
    </lineage>
</organism>
<accession>A0A076LP82</accession>